<dbReference type="Proteomes" id="UP001305702">
    <property type="component" value="Chromosome"/>
</dbReference>
<gene>
    <name evidence="8" type="ORF">MJA45_27600</name>
</gene>
<dbReference type="InterPro" id="IPR026856">
    <property type="entry name" value="Sialidase_fam"/>
</dbReference>
<dbReference type="Gene3D" id="2.60.120.200">
    <property type="match status" value="1"/>
</dbReference>
<dbReference type="GO" id="GO:0005737">
    <property type="term" value="C:cytoplasm"/>
    <property type="evidence" value="ECO:0007669"/>
    <property type="project" value="TreeGrafter"/>
</dbReference>
<dbReference type="NCBIfam" id="NF047446">
    <property type="entry name" value="barrel_OmpL47"/>
    <property type="match status" value="1"/>
</dbReference>
<dbReference type="SUPFAM" id="SSF50939">
    <property type="entry name" value="Sialidases"/>
    <property type="match status" value="1"/>
</dbReference>
<dbReference type="Pfam" id="PF13385">
    <property type="entry name" value="Laminin_G_3"/>
    <property type="match status" value="1"/>
</dbReference>
<evidence type="ECO:0000313" key="8">
    <source>
        <dbReference type="EMBL" id="WNQ11319.1"/>
    </source>
</evidence>
<dbReference type="PANTHER" id="PTHR10628">
    <property type="entry name" value="SIALIDASE"/>
    <property type="match status" value="1"/>
</dbReference>
<accession>A0AA96LC88</accession>
<dbReference type="AlphaFoldDB" id="A0AA96LC88"/>
<dbReference type="SMART" id="SM00560">
    <property type="entry name" value="LamGL"/>
    <property type="match status" value="1"/>
</dbReference>
<comment type="catalytic activity">
    <reaction evidence="1">
        <text>Hydrolysis of alpha-(2-&gt;3)-, alpha-(2-&gt;6)-, alpha-(2-&gt;8)- glycosidic linkages of terminal sialic acid residues in oligosaccharides, glycoproteins, glycolipids, colominic acid and synthetic substrates.</text>
        <dbReference type="EC" id="3.2.1.18"/>
    </reaction>
</comment>
<sequence>MRRRKAILLCFLAFMLVPISFAPIGSGPLSAAAAAQGEEPYFTNLDLFKGGTEGYHTFRIPSLLTTKSGTVLAFAEGRKNSAADNGDIDLVLRRSLDQGRTWQPLQVVCDAGPDTCGNPTPVQDESTGRIWLFVTQNYGPDTYGAIVNGTSRGVRTIWSVYSDDEGATWSEPVNRFSEVQDPGTRWDGTGPGIGIQLQQGPAKGRLLIPAIDRNIQSDDHGATWYQSGRLPAGLGEPTVAELSDGTLMRNDRLSSHQEIRRRGISTSRDQGATWSPISYDPVLLDPICEASLIRYEPADPSSRIVLFSNPADTMVRENMTVRVSYDDSQTWPTAKTVYKGPSAYSSLSVLPDGKAALLFEGGEYTPYDKIMFAVFNFAWFQTPEADLDDVQFSDGSLTPMFRGDITDYQLALYSGTEQLSVTPVTDNDAISIEVNGEPAEAGKPKTITLGGSEAIAIKARLGERTRSYTIHLERNRPVPELLLHWTFDQTEADGIPDTSGKGHTGLMSSGADLRPGLDGNALYLNGARANVQMTNVEDLHPEADNFTFSVWVNPEALVQQRHIIYWYGLAGKYPQWWCAVEKNGAVRMNLFGMPAGKEVGVATAGGLVKTGVWTHLTFVRDGSVNKIYVNGEWAATSVQYDGPSMNVTNRSTPPLLGYDKGTAANRDWLGSMDELRMYRYALNDADIRRLFGSLDETKPVTEAVTEPREPNGTNGWYTSDVTVTLSATDNLSGVARTEYRLNGGEWKAYRGPFAVTSEGENKLDYRSMDRAGQLEETRSLTLRIDKTAPSLTIEPDPAGMWPPNGKWVPVRAAVDAADGVSGVASVTLVSIMSSEAEGRMPEEDIREADFGTDDREFLLRAVRNGEGTGRVYTIEYKAADLAGNTASGTAAVTVRHDASPPPAELPGR</sequence>
<dbReference type="InterPro" id="IPR006558">
    <property type="entry name" value="LamG-like"/>
</dbReference>
<dbReference type="EMBL" id="CP130318">
    <property type="protein sequence ID" value="WNQ11319.1"/>
    <property type="molecule type" value="Genomic_DNA"/>
</dbReference>
<keyword evidence="9" id="KW-1185">Reference proteome</keyword>
<evidence type="ECO:0000256" key="1">
    <source>
        <dbReference type="ARBA" id="ARBA00000427"/>
    </source>
</evidence>
<dbReference type="InterPro" id="IPR036278">
    <property type="entry name" value="Sialidase_sf"/>
</dbReference>
<feature type="signal peptide" evidence="6">
    <location>
        <begin position="1"/>
        <end position="22"/>
    </location>
</feature>
<evidence type="ECO:0000256" key="4">
    <source>
        <dbReference type="ARBA" id="ARBA00022729"/>
    </source>
</evidence>
<evidence type="ECO:0000256" key="3">
    <source>
        <dbReference type="ARBA" id="ARBA00012733"/>
    </source>
</evidence>
<dbReference type="GO" id="GO:0009313">
    <property type="term" value="P:oligosaccharide catabolic process"/>
    <property type="evidence" value="ECO:0007669"/>
    <property type="project" value="TreeGrafter"/>
</dbReference>
<keyword evidence="8" id="KW-0378">Hydrolase</keyword>
<dbReference type="Gene3D" id="3.30.1920.20">
    <property type="match status" value="1"/>
</dbReference>
<dbReference type="InterPro" id="IPR013320">
    <property type="entry name" value="ConA-like_dom_sf"/>
</dbReference>
<dbReference type="GO" id="GO:0004308">
    <property type="term" value="F:exo-alpha-sialidase activity"/>
    <property type="evidence" value="ECO:0007669"/>
    <property type="project" value="UniProtKB-EC"/>
</dbReference>
<name>A0AA96LC88_9BACL</name>
<dbReference type="PANTHER" id="PTHR10628:SF30">
    <property type="entry name" value="EXO-ALPHA-SIALIDASE"/>
    <property type="match status" value="1"/>
</dbReference>
<dbReference type="InterPro" id="IPR058094">
    <property type="entry name" value="Ig-like_OmpL47-like"/>
</dbReference>
<evidence type="ECO:0000256" key="5">
    <source>
        <dbReference type="ARBA" id="ARBA00023157"/>
    </source>
</evidence>
<dbReference type="GO" id="GO:0016020">
    <property type="term" value="C:membrane"/>
    <property type="evidence" value="ECO:0007669"/>
    <property type="project" value="TreeGrafter"/>
</dbReference>
<dbReference type="EC" id="3.2.1.18" evidence="3"/>
<dbReference type="RefSeq" id="WP_315605095.1">
    <property type="nucleotide sequence ID" value="NZ_CP130318.1"/>
</dbReference>
<organism evidence="8 9">
    <name type="scientific">Paenibacillus aurantius</name>
    <dbReference type="NCBI Taxonomy" id="2918900"/>
    <lineage>
        <taxon>Bacteria</taxon>
        <taxon>Bacillati</taxon>
        <taxon>Bacillota</taxon>
        <taxon>Bacilli</taxon>
        <taxon>Bacillales</taxon>
        <taxon>Paenibacillaceae</taxon>
        <taxon>Paenibacillus</taxon>
    </lineage>
</organism>
<proteinExistence type="inferred from homology"/>
<dbReference type="Gene3D" id="2.120.10.10">
    <property type="match status" value="1"/>
</dbReference>
<evidence type="ECO:0000256" key="6">
    <source>
        <dbReference type="SAM" id="SignalP"/>
    </source>
</evidence>
<keyword evidence="8" id="KW-0326">Glycosidase</keyword>
<dbReference type="CDD" id="cd15482">
    <property type="entry name" value="Sialidase_non-viral"/>
    <property type="match status" value="1"/>
</dbReference>
<protein>
    <recommendedName>
        <fullName evidence="3">exo-alpha-sialidase</fullName>
        <ecNumber evidence="3">3.2.1.18</ecNumber>
    </recommendedName>
</protein>
<dbReference type="GO" id="GO:0006689">
    <property type="term" value="P:ganglioside catabolic process"/>
    <property type="evidence" value="ECO:0007669"/>
    <property type="project" value="TreeGrafter"/>
</dbReference>
<dbReference type="SUPFAM" id="SSF49899">
    <property type="entry name" value="Concanavalin A-like lectins/glucanases"/>
    <property type="match status" value="1"/>
</dbReference>
<evidence type="ECO:0000259" key="7">
    <source>
        <dbReference type="SMART" id="SM00560"/>
    </source>
</evidence>
<evidence type="ECO:0000313" key="9">
    <source>
        <dbReference type="Proteomes" id="UP001305702"/>
    </source>
</evidence>
<reference evidence="8 9" key="1">
    <citation type="submission" date="2022-02" db="EMBL/GenBank/DDBJ databases">
        <title>Paenibacillus sp. MBLB1776 Whole Genome Shotgun Sequencing.</title>
        <authorList>
            <person name="Hwang C.Y."/>
            <person name="Cho E.-S."/>
            <person name="Seo M.-J."/>
        </authorList>
    </citation>
    <scope>NUCLEOTIDE SEQUENCE [LARGE SCALE GENOMIC DNA]</scope>
    <source>
        <strain evidence="8 9">MBLB1776</strain>
    </source>
</reference>
<dbReference type="Pfam" id="PF13088">
    <property type="entry name" value="BNR_2"/>
    <property type="match status" value="1"/>
</dbReference>
<keyword evidence="4 6" id="KW-0732">Signal</keyword>
<feature type="domain" description="LamG-like jellyroll fold" evidence="7">
    <location>
        <begin position="544"/>
        <end position="685"/>
    </location>
</feature>
<comment type="similarity">
    <text evidence="2">Belongs to the glycosyl hydrolase 33 family.</text>
</comment>
<dbReference type="KEGG" id="paun:MJA45_27600"/>
<dbReference type="Pfam" id="PF12733">
    <property type="entry name" value="Cadherin-like"/>
    <property type="match status" value="1"/>
</dbReference>
<dbReference type="InterPro" id="IPR011040">
    <property type="entry name" value="Sialidase"/>
</dbReference>
<evidence type="ECO:0000256" key="2">
    <source>
        <dbReference type="ARBA" id="ARBA00009348"/>
    </source>
</evidence>
<feature type="chain" id="PRO_5041684687" description="exo-alpha-sialidase" evidence="6">
    <location>
        <begin position="23"/>
        <end position="908"/>
    </location>
</feature>
<keyword evidence="5" id="KW-1015">Disulfide bond</keyword>
<dbReference type="InterPro" id="IPR025883">
    <property type="entry name" value="Cadherin-like_domain"/>
</dbReference>